<evidence type="ECO:0000313" key="19">
    <source>
        <dbReference type="EMBL" id="OGG30733.1"/>
    </source>
</evidence>
<comment type="similarity">
    <text evidence="3 15 17">Belongs to the RNA methyltransferase TrmD family.</text>
</comment>
<evidence type="ECO:0000256" key="12">
    <source>
        <dbReference type="ARBA" id="ARBA00029736"/>
    </source>
</evidence>
<evidence type="ECO:0000256" key="8">
    <source>
        <dbReference type="ARBA" id="ARBA00022603"/>
    </source>
</evidence>
<dbReference type="Proteomes" id="UP000176409">
    <property type="component" value="Unassembled WGS sequence"/>
</dbReference>
<evidence type="ECO:0000256" key="6">
    <source>
        <dbReference type="ARBA" id="ARBA00014679"/>
    </source>
</evidence>
<evidence type="ECO:0000313" key="20">
    <source>
        <dbReference type="Proteomes" id="UP000176409"/>
    </source>
</evidence>
<name>A0A1F6B1Q4_9BACT</name>
<dbReference type="InterPro" id="IPR029026">
    <property type="entry name" value="tRNA_m1G_MTases_N"/>
</dbReference>
<dbReference type="FunFam" id="3.40.1280.10:FF:000001">
    <property type="entry name" value="tRNA (guanine-N(1)-)-methyltransferase"/>
    <property type="match status" value="1"/>
</dbReference>
<dbReference type="NCBIfam" id="NF000648">
    <property type="entry name" value="PRK00026.1"/>
    <property type="match status" value="1"/>
</dbReference>
<sequence length="226" mass="25557">MHITILTLFPEMFVGPFDHSIVKRAKQKGLLTINIVNIRDYATDKHKSVDDRPYGGGTGMIMRVDVIDRAIKEQKHVLKEKTIFLDPKGTPYTQAKARELSRFDHLILICGHYEGVDERVSALVDESISVGDYILTGGEIPAMVLVDSVIRLIPRVLARAQAVQLESFSDPSRLEHPQYTRPQTYQGMSVPKILLSGNHALMTKWRAEKALGRTRERRADLLRKNA</sequence>
<dbReference type="Pfam" id="PF01746">
    <property type="entry name" value="tRNA_m1G_MT"/>
    <property type="match status" value="1"/>
</dbReference>
<keyword evidence="9 15" id="KW-0808">Transferase</keyword>
<dbReference type="InterPro" id="IPR023148">
    <property type="entry name" value="tRNA_m1G_MeTrfase_C_sf"/>
</dbReference>
<dbReference type="PIRSF" id="PIRSF000386">
    <property type="entry name" value="tRNA_mtase"/>
    <property type="match status" value="1"/>
</dbReference>
<dbReference type="InterPro" id="IPR029028">
    <property type="entry name" value="Alpha/beta_knot_MTases"/>
</dbReference>
<keyword evidence="11 15" id="KW-0819">tRNA processing</keyword>
<accession>A0A1F6B1Q4</accession>
<dbReference type="PANTHER" id="PTHR46417">
    <property type="entry name" value="TRNA (GUANINE-N(1)-)-METHYLTRANSFERASE"/>
    <property type="match status" value="1"/>
</dbReference>
<dbReference type="NCBIfam" id="TIGR00088">
    <property type="entry name" value="trmD"/>
    <property type="match status" value="1"/>
</dbReference>
<dbReference type="Gene3D" id="3.40.1280.10">
    <property type="match status" value="1"/>
</dbReference>
<organism evidence="19 20">
    <name type="scientific">Candidatus Gottesmanbacteria bacterium RIFCSPLOWO2_01_FULL_49_10</name>
    <dbReference type="NCBI Taxonomy" id="1798396"/>
    <lineage>
        <taxon>Bacteria</taxon>
        <taxon>Candidatus Gottesmaniibacteriota</taxon>
    </lineage>
</organism>
<dbReference type="GO" id="GO:0002939">
    <property type="term" value="P:tRNA N1-guanine methylation"/>
    <property type="evidence" value="ECO:0007669"/>
    <property type="project" value="TreeGrafter"/>
</dbReference>
<evidence type="ECO:0000259" key="18">
    <source>
        <dbReference type="Pfam" id="PF01746"/>
    </source>
</evidence>
<gene>
    <name evidence="15" type="primary">trmD</name>
    <name evidence="19" type="ORF">A2973_03100</name>
</gene>
<dbReference type="CDD" id="cd18080">
    <property type="entry name" value="TrmD-like"/>
    <property type="match status" value="1"/>
</dbReference>
<keyword evidence="7 15" id="KW-0963">Cytoplasm</keyword>
<comment type="subcellular location">
    <subcellularLocation>
        <location evidence="2 15 17">Cytoplasm</location>
    </subcellularLocation>
</comment>
<dbReference type="PANTHER" id="PTHR46417:SF1">
    <property type="entry name" value="TRNA (GUANINE-N(1)-)-METHYLTRANSFERASE"/>
    <property type="match status" value="1"/>
</dbReference>
<evidence type="ECO:0000256" key="1">
    <source>
        <dbReference type="ARBA" id="ARBA00002634"/>
    </source>
</evidence>
<dbReference type="InterPro" id="IPR016009">
    <property type="entry name" value="tRNA_MeTrfase_TRMD/TRM10"/>
</dbReference>
<comment type="catalytic activity">
    <reaction evidence="14 15 17">
        <text>guanosine(37) in tRNA + S-adenosyl-L-methionine = N(1)-methylguanosine(37) in tRNA + S-adenosyl-L-homocysteine + H(+)</text>
        <dbReference type="Rhea" id="RHEA:36899"/>
        <dbReference type="Rhea" id="RHEA-COMP:10145"/>
        <dbReference type="Rhea" id="RHEA-COMP:10147"/>
        <dbReference type="ChEBI" id="CHEBI:15378"/>
        <dbReference type="ChEBI" id="CHEBI:57856"/>
        <dbReference type="ChEBI" id="CHEBI:59789"/>
        <dbReference type="ChEBI" id="CHEBI:73542"/>
        <dbReference type="ChEBI" id="CHEBI:74269"/>
        <dbReference type="EC" id="2.1.1.228"/>
    </reaction>
</comment>
<evidence type="ECO:0000256" key="9">
    <source>
        <dbReference type="ARBA" id="ARBA00022679"/>
    </source>
</evidence>
<evidence type="ECO:0000256" key="16">
    <source>
        <dbReference type="PIRSR" id="PIRSR000386-1"/>
    </source>
</evidence>
<evidence type="ECO:0000256" key="3">
    <source>
        <dbReference type="ARBA" id="ARBA00007630"/>
    </source>
</evidence>
<evidence type="ECO:0000256" key="4">
    <source>
        <dbReference type="ARBA" id="ARBA00011738"/>
    </source>
</evidence>
<dbReference type="SUPFAM" id="SSF75217">
    <property type="entry name" value="alpha/beta knot"/>
    <property type="match status" value="1"/>
</dbReference>
<dbReference type="HAMAP" id="MF_00605">
    <property type="entry name" value="TrmD"/>
    <property type="match status" value="1"/>
</dbReference>
<evidence type="ECO:0000256" key="5">
    <source>
        <dbReference type="ARBA" id="ARBA00012807"/>
    </source>
</evidence>
<dbReference type="EMBL" id="MFJZ01000006">
    <property type="protein sequence ID" value="OGG30733.1"/>
    <property type="molecule type" value="Genomic_DNA"/>
</dbReference>
<evidence type="ECO:0000256" key="14">
    <source>
        <dbReference type="ARBA" id="ARBA00047783"/>
    </source>
</evidence>
<dbReference type="GO" id="GO:0052906">
    <property type="term" value="F:tRNA (guanine(37)-N1)-methyltransferase activity"/>
    <property type="evidence" value="ECO:0007669"/>
    <property type="project" value="UniProtKB-UniRule"/>
</dbReference>
<comment type="caution">
    <text evidence="19">The sequence shown here is derived from an EMBL/GenBank/DDBJ whole genome shotgun (WGS) entry which is preliminary data.</text>
</comment>
<feature type="binding site" evidence="15 16">
    <location>
        <position position="111"/>
    </location>
    <ligand>
        <name>S-adenosyl-L-methionine</name>
        <dbReference type="ChEBI" id="CHEBI:59789"/>
    </ligand>
</feature>
<evidence type="ECO:0000256" key="17">
    <source>
        <dbReference type="RuleBase" id="RU003464"/>
    </source>
</evidence>
<evidence type="ECO:0000256" key="11">
    <source>
        <dbReference type="ARBA" id="ARBA00022694"/>
    </source>
</evidence>
<evidence type="ECO:0000256" key="15">
    <source>
        <dbReference type="HAMAP-Rule" id="MF_00605"/>
    </source>
</evidence>
<dbReference type="EC" id="2.1.1.228" evidence="5 15"/>
<proteinExistence type="inferred from homology"/>
<dbReference type="InterPro" id="IPR002649">
    <property type="entry name" value="tRNA_m1G_MeTrfase_TrmD"/>
</dbReference>
<protein>
    <recommendedName>
        <fullName evidence="6 15">tRNA (guanine-N(1)-)-methyltransferase</fullName>
        <ecNumber evidence="5 15">2.1.1.228</ecNumber>
    </recommendedName>
    <alternativeName>
        <fullName evidence="12 15">M1G-methyltransferase</fullName>
    </alternativeName>
    <alternativeName>
        <fullName evidence="13 15">tRNA [GM37] methyltransferase</fullName>
    </alternativeName>
</protein>
<reference evidence="19 20" key="1">
    <citation type="journal article" date="2016" name="Nat. Commun.">
        <title>Thousands of microbial genomes shed light on interconnected biogeochemical processes in an aquifer system.</title>
        <authorList>
            <person name="Anantharaman K."/>
            <person name="Brown C.T."/>
            <person name="Hug L.A."/>
            <person name="Sharon I."/>
            <person name="Castelle C.J."/>
            <person name="Probst A.J."/>
            <person name="Thomas B.C."/>
            <person name="Singh A."/>
            <person name="Wilkins M.J."/>
            <person name="Karaoz U."/>
            <person name="Brodie E.L."/>
            <person name="Williams K.H."/>
            <person name="Hubbard S.S."/>
            <person name="Banfield J.F."/>
        </authorList>
    </citation>
    <scope>NUCLEOTIDE SEQUENCE [LARGE SCALE GENOMIC DNA]</scope>
</reference>
<keyword evidence="8 15" id="KW-0489">Methyltransferase</keyword>
<evidence type="ECO:0000256" key="7">
    <source>
        <dbReference type="ARBA" id="ARBA00022490"/>
    </source>
</evidence>
<keyword evidence="10 15" id="KW-0949">S-adenosyl-L-methionine</keyword>
<comment type="function">
    <text evidence="1 15 17">Specifically methylates guanosine-37 in various tRNAs.</text>
</comment>
<feature type="domain" description="tRNA methyltransferase TRMD/TRM10-type" evidence="18">
    <location>
        <begin position="1"/>
        <end position="223"/>
    </location>
</feature>
<dbReference type="GO" id="GO:0005829">
    <property type="term" value="C:cytosol"/>
    <property type="evidence" value="ECO:0007669"/>
    <property type="project" value="TreeGrafter"/>
</dbReference>
<dbReference type="STRING" id="1798396.A2973_03100"/>
<evidence type="ECO:0000256" key="10">
    <source>
        <dbReference type="ARBA" id="ARBA00022691"/>
    </source>
</evidence>
<evidence type="ECO:0000256" key="13">
    <source>
        <dbReference type="ARBA" id="ARBA00033392"/>
    </source>
</evidence>
<comment type="subunit">
    <text evidence="4 15 17">Homodimer.</text>
</comment>
<evidence type="ECO:0000256" key="2">
    <source>
        <dbReference type="ARBA" id="ARBA00004496"/>
    </source>
</evidence>
<dbReference type="Gene3D" id="1.10.1270.20">
    <property type="entry name" value="tRNA(m1g37)methyltransferase, domain 2"/>
    <property type="match status" value="1"/>
</dbReference>
<feature type="binding site" evidence="15 16">
    <location>
        <begin position="130"/>
        <end position="135"/>
    </location>
    <ligand>
        <name>S-adenosyl-L-methionine</name>
        <dbReference type="ChEBI" id="CHEBI:59789"/>
    </ligand>
</feature>
<dbReference type="AlphaFoldDB" id="A0A1F6B1Q4"/>